<gene>
    <name evidence="1" type="ORF">UFOVP724_122</name>
</gene>
<sequence length="158" mass="16686">MSRIKSKQISDLSTTIATVVASTSIDSLSDVDVSTKQSGEFLSWNGVNWVNATFSVSITKPTFFSTTSNAYIPAAVGGSVAEAIYKLSPTASATVTLTNISAVGNTGLKLSFKKMTSFYVQIIPKTGESIDGFTGGTDMIQQYSCLTIVSDGSNWLIV</sequence>
<proteinExistence type="predicted"/>
<name>A0A6J5NSH5_9CAUD</name>
<organism evidence="1">
    <name type="scientific">uncultured Caudovirales phage</name>
    <dbReference type="NCBI Taxonomy" id="2100421"/>
    <lineage>
        <taxon>Viruses</taxon>
        <taxon>Duplodnaviria</taxon>
        <taxon>Heunggongvirae</taxon>
        <taxon>Uroviricota</taxon>
        <taxon>Caudoviricetes</taxon>
        <taxon>Peduoviridae</taxon>
        <taxon>Maltschvirus</taxon>
        <taxon>Maltschvirus maltsch</taxon>
    </lineage>
</organism>
<accession>A0A6J5NSH5</accession>
<reference evidence="1" key="1">
    <citation type="submission" date="2020-04" db="EMBL/GenBank/DDBJ databases">
        <authorList>
            <person name="Chiriac C."/>
            <person name="Salcher M."/>
            <person name="Ghai R."/>
            <person name="Kavagutti S V."/>
        </authorList>
    </citation>
    <scope>NUCLEOTIDE SEQUENCE</scope>
</reference>
<dbReference type="EMBL" id="LR796696">
    <property type="protein sequence ID" value="CAB4160241.1"/>
    <property type="molecule type" value="Genomic_DNA"/>
</dbReference>
<protein>
    <submittedName>
        <fullName evidence="1">Uncharacterized protein</fullName>
    </submittedName>
</protein>
<evidence type="ECO:0000313" key="1">
    <source>
        <dbReference type="EMBL" id="CAB4160241.1"/>
    </source>
</evidence>